<dbReference type="EMBL" id="WIGO01000510">
    <property type="protein sequence ID" value="KAF6810135.1"/>
    <property type="molecule type" value="Genomic_DNA"/>
</dbReference>
<protein>
    <submittedName>
        <fullName evidence="1">Nuclear pore protein-like protein</fullName>
    </submittedName>
</protein>
<sequence>MLNGGFMESGTGIGDWVVRLPAVGAKEVRIFLAIIHSNLAAGPVPNGMPLGQLHRMLAFADKYDVTAKIYPWAERWMEAVKSEVEDPRLLAVAWELGDVSTVDMIVKRLAYKCRADQNGNLIYRRSAYDSDEEDALKKYACDTIDGDSKQNDGSADENEDEDEGDNQYFSVIPAEALGKSRTFHGSLLTRQWVVLDFNTDVHR</sequence>
<accession>A0A8H6JCP7</accession>
<evidence type="ECO:0000313" key="2">
    <source>
        <dbReference type="Proteomes" id="UP000654918"/>
    </source>
</evidence>
<proteinExistence type="predicted"/>
<organism evidence="1 2">
    <name type="scientific">Colletotrichum plurivorum</name>
    <dbReference type="NCBI Taxonomy" id="2175906"/>
    <lineage>
        <taxon>Eukaryota</taxon>
        <taxon>Fungi</taxon>
        <taxon>Dikarya</taxon>
        <taxon>Ascomycota</taxon>
        <taxon>Pezizomycotina</taxon>
        <taxon>Sordariomycetes</taxon>
        <taxon>Hypocreomycetidae</taxon>
        <taxon>Glomerellales</taxon>
        <taxon>Glomerellaceae</taxon>
        <taxon>Colletotrichum</taxon>
        <taxon>Colletotrichum orchidearum species complex</taxon>
    </lineage>
</organism>
<name>A0A8H6JCP7_9PEZI</name>
<comment type="caution">
    <text evidence="1">The sequence shown here is derived from an EMBL/GenBank/DDBJ whole genome shotgun (WGS) entry which is preliminary data.</text>
</comment>
<gene>
    <name evidence="1" type="ORF">CPLU01_15379</name>
</gene>
<keyword evidence="2" id="KW-1185">Reference proteome</keyword>
<dbReference type="AlphaFoldDB" id="A0A8H6JCP7"/>
<reference evidence="1" key="1">
    <citation type="journal article" date="2020" name="Phytopathology">
        <title>Genome Sequence Resources of Colletotrichum truncatum, C. plurivorum, C. musicola, and C. sojae: Four Species Pathogenic to Soybean (Glycine max).</title>
        <authorList>
            <person name="Rogerio F."/>
            <person name="Boufleur T.R."/>
            <person name="Ciampi-Guillardi M."/>
            <person name="Sukno S.A."/>
            <person name="Thon M.R."/>
            <person name="Massola Junior N.S."/>
            <person name="Baroncelli R."/>
        </authorList>
    </citation>
    <scope>NUCLEOTIDE SEQUENCE</scope>
    <source>
        <strain evidence="1">LFN00145</strain>
    </source>
</reference>
<evidence type="ECO:0000313" key="1">
    <source>
        <dbReference type="EMBL" id="KAF6810135.1"/>
    </source>
</evidence>
<dbReference type="Proteomes" id="UP000654918">
    <property type="component" value="Unassembled WGS sequence"/>
</dbReference>